<feature type="transmembrane region" description="Helical" evidence="1">
    <location>
        <begin position="12"/>
        <end position="34"/>
    </location>
</feature>
<dbReference type="RefSeq" id="WP_146689656.1">
    <property type="nucleotide sequence ID" value="NZ_LT629750.1"/>
</dbReference>
<dbReference type="Proteomes" id="UP000243904">
    <property type="component" value="Chromosome I"/>
</dbReference>
<proteinExistence type="predicted"/>
<sequence>MERATITRASRWPAWLNATALLLASAVAVASLSFKVRPGAEVVAVAFPPWWTSQHIFEAAASANAEIVRTTGITAVLVVKPSANQGISRLRDAGAWLTIDPQAIAACFNDRDKEI</sequence>
<keyword evidence="1" id="KW-0472">Membrane</keyword>
<organism evidence="2 3">
    <name type="scientific">Bradyrhizobium canariense</name>
    <dbReference type="NCBI Taxonomy" id="255045"/>
    <lineage>
        <taxon>Bacteria</taxon>
        <taxon>Pseudomonadati</taxon>
        <taxon>Pseudomonadota</taxon>
        <taxon>Alphaproteobacteria</taxon>
        <taxon>Hyphomicrobiales</taxon>
        <taxon>Nitrobacteraceae</taxon>
        <taxon>Bradyrhizobium</taxon>
    </lineage>
</organism>
<accession>A0A1H1ZTA4</accession>
<evidence type="ECO:0000313" key="3">
    <source>
        <dbReference type="Proteomes" id="UP000243904"/>
    </source>
</evidence>
<keyword evidence="3" id="KW-1185">Reference proteome</keyword>
<protein>
    <submittedName>
        <fullName evidence="2">Uncharacterized protein</fullName>
    </submittedName>
</protein>
<reference evidence="3" key="1">
    <citation type="submission" date="2016-10" db="EMBL/GenBank/DDBJ databases">
        <authorList>
            <person name="Varghese N."/>
            <person name="Submissions S."/>
        </authorList>
    </citation>
    <scope>NUCLEOTIDE SEQUENCE [LARGE SCALE GENOMIC DNA]</scope>
    <source>
        <strain evidence="3">GAS369</strain>
    </source>
</reference>
<evidence type="ECO:0000256" key="1">
    <source>
        <dbReference type="SAM" id="Phobius"/>
    </source>
</evidence>
<keyword evidence="1" id="KW-0812">Transmembrane</keyword>
<dbReference type="AlphaFoldDB" id="A0A1H1ZTA4"/>
<name>A0A1H1ZTA4_9BRAD</name>
<keyword evidence="1" id="KW-1133">Transmembrane helix</keyword>
<dbReference type="EMBL" id="LT629750">
    <property type="protein sequence ID" value="SDT36934.1"/>
    <property type="molecule type" value="Genomic_DNA"/>
</dbReference>
<gene>
    <name evidence="2" type="ORF">SAMN05444158_5654</name>
</gene>
<evidence type="ECO:0000313" key="2">
    <source>
        <dbReference type="EMBL" id="SDT36934.1"/>
    </source>
</evidence>